<accession>A0AAJ6CV87</accession>
<evidence type="ECO:0000259" key="1">
    <source>
        <dbReference type="Pfam" id="PF00296"/>
    </source>
</evidence>
<dbReference type="PANTHER" id="PTHR43244:SF2">
    <property type="entry name" value="CONSERVED HYPOTHETICAL ALANINE AND PROLINE-RICH PROTEIN"/>
    <property type="match status" value="1"/>
</dbReference>
<gene>
    <name evidence="2" type="ORF">GKO46_00760</name>
    <name evidence="3" type="ORF">GKO48_08465</name>
</gene>
<feature type="domain" description="Luciferase-like" evidence="1">
    <location>
        <begin position="11"/>
        <end position="306"/>
    </location>
</feature>
<reference evidence="4 5" key="1">
    <citation type="submission" date="2019-11" db="EMBL/GenBank/DDBJ databases">
        <authorList>
            <person name="Cho J.-C."/>
        </authorList>
    </citation>
    <scope>NUCLEOTIDE SEQUENCE [LARGE SCALE GENOMIC DNA]</scope>
    <source>
        <strain evidence="3 4">JH1073</strain>
        <strain evidence="2 5">JH702</strain>
    </source>
</reference>
<dbReference type="RefSeq" id="WP_342823568.1">
    <property type="nucleotide sequence ID" value="NZ_CP046146.1"/>
</dbReference>
<evidence type="ECO:0000313" key="4">
    <source>
        <dbReference type="Proteomes" id="UP001219901"/>
    </source>
</evidence>
<reference evidence="4" key="3">
    <citation type="submission" date="2023-06" db="EMBL/GenBank/DDBJ databases">
        <title>Pangenomics reveal diversification of enzyme families and niche specialization in globally abundant SAR202 bacteria.</title>
        <authorList>
            <person name="Saw J.H.W."/>
        </authorList>
    </citation>
    <scope>NUCLEOTIDE SEQUENCE [LARGE SCALE GENOMIC DNA]</scope>
    <source>
        <strain evidence="4">JH1073</strain>
    </source>
</reference>
<dbReference type="Gene3D" id="3.20.20.30">
    <property type="entry name" value="Luciferase-like domain"/>
    <property type="match status" value="1"/>
</dbReference>
<dbReference type="EMBL" id="WMBE01000001">
    <property type="protein sequence ID" value="MDG0865602.1"/>
    <property type="molecule type" value="Genomic_DNA"/>
</dbReference>
<evidence type="ECO:0000313" key="3">
    <source>
        <dbReference type="EMBL" id="WFG39650.1"/>
    </source>
</evidence>
<dbReference type="InterPro" id="IPR050564">
    <property type="entry name" value="F420-G6PD/mer"/>
</dbReference>
<dbReference type="EC" id="1.-.-.-" evidence="3"/>
<dbReference type="SUPFAM" id="SSF51679">
    <property type="entry name" value="Bacterial luciferase-like"/>
    <property type="match status" value="1"/>
</dbReference>
<evidence type="ECO:0000313" key="2">
    <source>
        <dbReference type="EMBL" id="MDG0865602.1"/>
    </source>
</evidence>
<name>A0AAJ6CV87_9CHLR</name>
<dbReference type="InterPro" id="IPR011251">
    <property type="entry name" value="Luciferase-like_dom"/>
</dbReference>
<dbReference type="Pfam" id="PF00296">
    <property type="entry name" value="Bac_luciferase"/>
    <property type="match status" value="1"/>
</dbReference>
<dbReference type="CDD" id="cd01097">
    <property type="entry name" value="Tetrahydromethanopterin_reductase"/>
    <property type="match status" value="1"/>
</dbReference>
<dbReference type="PANTHER" id="PTHR43244">
    <property type="match status" value="1"/>
</dbReference>
<organism evidence="3 4">
    <name type="scientific">Candidatus Lucifugimonas marina</name>
    <dbReference type="NCBI Taxonomy" id="3038979"/>
    <lineage>
        <taxon>Bacteria</taxon>
        <taxon>Bacillati</taxon>
        <taxon>Chloroflexota</taxon>
        <taxon>Dehalococcoidia</taxon>
        <taxon>SAR202 cluster</taxon>
        <taxon>Candidatus Lucifugimonadales</taxon>
        <taxon>Candidatus Lucifugimonadaceae</taxon>
        <taxon>Candidatus Lucifugimonas</taxon>
    </lineage>
</organism>
<dbReference type="InterPro" id="IPR036661">
    <property type="entry name" value="Luciferase-like_sf"/>
</dbReference>
<keyword evidence="4" id="KW-1185">Reference proteome</keyword>
<dbReference type="EMBL" id="CP046147">
    <property type="protein sequence ID" value="WFG39650.1"/>
    <property type="molecule type" value="Genomic_DNA"/>
</dbReference>
<reference evidence="3" key="2">
    <citation type="journal article" date="2023" name="Nat. Commun.">
        <title>Cultivation of marine bacteria of the SAR202 clade.</title>
        <authorList>
            <person name="Lim Y."/>
            <person name="Seo J.H."/>
            <person name="Giovannoni S.J."/>
            <person name="Kang I."/>
            <person name="Cho J.C."/>
        </authorList>
    </citation>
    <scope>NUCLEOTIDE SEQUENCE</scope>
    <source>
        <strain evidence="3">JH1073</strain>
    </source>
</reference>
<proteinExistence type="predicted"/>
<dbReference type="AlphaFoldDB" id="A0AAJ6CV87"/>
<dbReference type="Proteomes" id="UP001321249">
    <property type="component" value="Unassembled WGS sequence"/>
</dbReference>
<keyword evidence="3" id="KW-0560">Oxidoreductase</keyword>
<dbReference type="InterPro" id="IPR019919">
    <property type="entry name" value="Lucif-like_OxRdtase_MSMEG_2256"/>
</dbReference>
<evidence type="ECO:0000313" key="5">
    <source>
        <dbReference type="Proteomes" id="UP001321249"/>
    </source>
</evidence>
<protein>
    <submittedName>
        <fullName evidence="3">TIGR03617 family F420-dependent LLM class oxidoreductase</fullName>
        <ecNumber evidence="3">1.-.-.-</ecNumber>
    </submittedName>
</protein>
<dbReference type="Proteomes" id="UP001219901">
    <property type="component" value="Chromosome"/>
</dbReference>
<sequence>MKVVGRYGEGVLEAVPEEIARLERLGYDVLTTGELKYEATTRWTLAAHASTRAEIGMSVMIAFPRSPFVTAQMAWELQRMTGGRVSIGLGSQVKGHNERRFSTGEWVSPAARMEEYVLMMRSVWQTFQKGELHPFEGDHYQFTLCPPAFNAGPIDVPFPKIFLAAVNPAMTRVAGRVADGLLPHSFTTEKYVREVTLPNLERGARAAGRHAGDIEIAAGGMMALADTESELEQKLLELRRRVAFYGSTRTYQRVFEVHGQEELGKTLHDMSITNRWDEMPGAVPLEVVREFAISGTYDSLPAEIERRQGFANRVSIDMAEDPANEERLTDLIQRVQQIPTRG</sequence>
<dbReference type="NCBIfam" id="TIGR03617">
    <property type="entry name" value="F420_MSMEG_2256"/>
    <property type="match status" value="1"/>
</dbReference>
<dbReference type="GO" id="GO:0016705">
    <property type="term" value="F:oxidoreductase activity, acting on paired donors, with incorporation or reduction of molecular oxygen"/>
    <property type="evidence" value="ECO:0007669"/>
    <property type="project" value="InterPro"/>
</dbReference>